<accession>A0AA41QIB0</accession>
<name>A0AA41QIB0_9MICO</name>
<keyword evidence="2" id="KW-1185">Reference proteome</keyword>
<dbReference type="EMBL" id="JAKGSG010000045">
    <property type="protein sequence ID" value="MCF4122634.1"/>
    <property type="molecule type" value="Genomic_DNA"/>
</dbReference>
<dbReference type="AlphaFoldDB" id="A0AA41QIB0"/>
<sequence length="179" mass="19607">MDRRPTDEWAFLLPPGWARFPAGEAAAGVVYLPVEPMEGMIIPASITETELFGVVGRSPVEVATSVLGDGYDESEPVELDGRPGVRATNTRHEVEHAGDRPAVITRQVAYVVSRDEADGDWLVLSFSTVWDSPDTERLAEALVLFFDAVMTTFRWTGPGLNPVNLRKQMVPGSASRRLP</sequence>
<evidence type="ECO:0000313" key="2">
    <source>
        <dbReference type="Proteomes" id="UP001165405"/>
    </source>
</evidence>
<dbReference type="RefSeq" id="WP_236090432.1">
    <property type="nucleotide sequence ID" value="NZ_JAKGSG010000045.1"/>
</dbReference>
<comment type="caution">
    <text evidence="1">The sequence shown here is derived from an EMBL/GenBank/DDBJ whole genome shotgun (WGS) entry which is preliminary data.</text>
</comment>
<organism evidence="1 2">
    <name type="scientific">Antribacter soli</name>
    <dbReference type="NCBI Taxonomy" id="2910976"/>
    <lineage>
        <taxon>Bacteria</taxon>
        <taxon>Bacillati</taxon>
        <taxon>Actinomycetota</taxon>
        <taxon>Actinomycetes</taxon>
        <taxon>Micrococcales</taxon>
        <taxon>Promicromonosporaceae</taxon>
        <taxon>Antribacter</taxon>
    </lineage>
</organism>
<proteinExistence type="predicted"/>
<evidence type="ECO:0000313" key="1">
    <source>
        <dbReference type="EMBL" id="MCF4122634.1"/>
    </source>
</evidence>
<gene>
    <name evidence="1" type="ORF">L1785_16775</name>
</gene>
<dbReference type="Proteomes" id="UP001165405">
    <property type="component" value="Unassembled WGS sequence"/>
</dbReference>
<protein>
    <submittedName>
        <fullName evidence="1">Uncharacterized protein</fullName>
    </submittedName>
</protein>
<reference evidence="1" key="1">
    <citation type="submission" date="2022-01" db="EMBL/GenBank/DDBJ databases">
        <title>Antribacter sp. nov., isolated from Guizhou of China.</title>
        <authorList>
            <person name="Chengliang C."/>
            <person name="Ya Z."/>
        </authorList>
    </citation>
    <scope>NUCLEOTIDE SEQUENCE</scope>
    <source>
        <strain evidence="1">KLBMP 9083</strain>
    </source>
</reference>